<dbReference type="EMBL" id="CAQI01000053">
    <property type="protein sequence ID" value="CCQ47642.1"/>
    <property type="molecule type" value="Genomic_DNA"/>
</dbReference>
<dbReference type="STRING" id="861266.ARTSIC4J27_3635"/>
<dbReference type="InterPro" id="IPR014457">
    <property type="entry name" value="UCP010260"/>
</dbReference>
<dbReference type="PIRSF" id="PIRSF010260">
    <property type="entry name" value="UCP010260"/>
    <property type="match status" value="1"/>
</dbReference>
<keyword evidence="3" id="KW-1185">Reference proteome</keyword>
<dbReference type="Proteomes" id="UP000035722">
    <property type="component" value="Unassembled WGS sequence"/>
</dbReference>
<accession>A0A024H6W5</accession>
<evidence type="ECO:0000259" key="1">
    <source>
        <dbReference type="Pfam" id="PF09348"/>
    </source>
</evidence>
<dbReference type="PANTHER" id="PTHR34202:SF1">
    <property type="entry name" value="UPF0548 PROTEIN"/>
    <property type="match status" value="1"/>
</dbReference>
<comment type="caution">
    <text evidence="2">The sequence shown here is derived from an EMBL/GenBank/DDBJ whole genome shotgun (WGS) entry which is preliminary data.</text>
</comment>
<name>A0A024H6W5_9MICC</name>
<organism evidence="2 3">
    <name type="scientific">Pseudarthrobacter siccitolerans</name>
    <dbReference type="NCBI Taxonomy" id="861266"/>
    <lineage>
        <taxon>Bacteria</taxon>
        <taxon>Bacillati</taxon>
        <taxon>Actinomycetota</taxon>
        <taxon>Actinomycetes</taxon>
        <taxon>Micrococcales</taxon>
        <taxon>Micrococcaceae</taxon>
        <taxon>Pseudarthrobacter</taxon>
    </lineage>
</organism>
<evidence type="ECO:0000313" key="2">
    <source>
        <dbReference type="EMBL" id="CCQ47642.1"/>
    </source>
</evidence>
<dbReference type="Pfam" id="PF09348">
    <property type="entry name" value="DUF1990"/>
    <property type="match status" value="1"/>
</dbReference>
<evidence type="ECO:0000313" key="3">
    <source>
        <dbReference type="Proteomes" id="UP000035722"/>
    </source>
</evidence>
<feature type="domain" description="DUF1990" evidence="1">
    <location>
        <begin position="16"/>
        <end position="175"/>
    </location>
</feature>
<sequence length="187" mass="20143">MKANRSPQGRVHHLDYPGIGGTEHGLAPEGYASVLEEVQLGTGFAVYRRVAAGILSWELQRRAGLRVRTDSPRVVPGARVVSGFGVGPFRLNAPCEVVWVREPLPADVPQSAGFGYGALPGHPARGEESFEVEINGGADVHLRIRAFSKPGNWFYAAGGLVTRAAQRYVTSRYIEGARQLAAEGLRP</sequence>
<dbReference type="RefSeq" id="WP_050056485.1">
    <property type="nucleotide sequence ID" value="NZ_CAQI01000053.1"/>
</dbReference>
<reference evidence="3" key="1">
    <citation type="journal article" date="2014" name="Genome Announc.">
        <title>Genome Sequence of Arthrobacter siccitolerans 4J27, a Xeroprotectant-Producing Desiccation-Tolerant Microorganism.</title>
        <authorList>
            <person name="Manzanera M."/>
            <person name="Santa-Cruz-Calvo L."/>
            <person name="Vilchez J.I."/>
            <person name="Garcia-Fontana C."/>
            <person name="Silva-Castro G.A."/>
            <person name="Calvo C."/>
            <person name="Gonzalez-Lopez J."/>
        </authorList>
    </citation>
    <scope>NUCLEOTIDE SEQUENCE [LARGE SCALE GENOMIC DNA]</scope>
    <source>
        <strain evidence="3">4J27</strain>
    </source>
</reference>
<dbReference type="PANTHER" id="PTHR34202">
    <property type="entry name" value="UPF0548 PROTEIN"/>
    <property type="match status" value="1"/>
</dbReference>
<proteinExistence type="predicted"/>
<dbReference type="AlphaFoldDB" id="A0A024H6W5"/>
<gene>
    <name evidence="2" type="ORF">ARTSIC4J27_3635</name>
</gene>
<protein>
    <recommendedName>
        <fullName evidence="1">DUF1990 domain-containing protein</fullName>
    </recommendedName>
</protein>
<dbReference type="InterPro" id="IPR018960">
    <property type="entry name" value="DUF1990"/>
</dbReference>